<feature type="compositionally biased region" description="Polar residues" evidence="3">
    <location>
        <begin position="1"/>
        <end position="10"/>
    </location>
</feature>
<dbReference type="PANTHER" id="PTHR30386:SF19">
    <property type="entry name" value="MULTIDRUG EXPORT PROTEIN EMRA-RELATED"/>
    <property type="match status" value="1"/>
</dbReference>
<evidence type="ECO:0000313" key="7">
    <source>
        <dbReference type="EMBL" id="SFN87152.1"/>
    </source>
</evidence>
<dbReference type="GO" id="GO:0030313">
    <property type="term" value="C:cell envelope"/>
    <property type="evidence" value="ECO:0007669"/>
    <property type="project" value="UniProtKB-SubCell"/>
</dbReference>
<dbReference type="Pfam" id="PF25917">
    <property type="entry name" value="BSH_RND"/>
    <property type="match status" value="1"/>
</dbReference>
<protein>
    <submittedName>
        <fullName evidence="7">Membrane fusion protein, multidrug efflux system</fullName>
    </submittedName>
</protein>
<evidence type="ECO:0000313" key="8">
    <source>
        <dbReference type="Proteomes" id="UP000199236"/>
    </source>
</evidence>
<feature type="domain" description="Multidrug resistance protein MdtA-like barrel-sandwich hybrid" evidence="5">
    <location>
        <begin position="90"/>
        <end position="277"/>
    </location>
</feature>
<dbReference type="Pfam" id="PF25963">
    <property type="entry name" value="Beta-barrel_AAEA"/>
    <property type="match status" value="1"/>
</dbReference>
<reference evidence="7 8" key="1">
    <citation type="submission" date="2016-10" db="EMBL/GenBank/DDBJ databases">
        <authorList>
            <person name="de Groot N.N."/>
        </authorList>
    </citation>
    <scope>NUCLEOTIDE SEQUENCE [LARGE SCALE GENOMIC DNA]</scope>
    <source>
        <strain evidence="7 8">CGMCC 1.9157</strain>
    </source>
</reference>
<feature type="coiled-coil region" evidence="2">
    <location>
        <begin position="189"/>
        <end position="216"/>
    </location>
</feature>
<dbReference type="RefSeq" id="WP_244544597.1">
    <property type="nucleotide sequence ID" value="NZ_FOVR01000002.1"/>
</dbReference>
<keyword evidence="4" id="KW-0472">Membrane</keyword>
<evidence type="ECO:0000259" key="5">
    <source>
        <dbReference type="Pfam" id="PF25917"/>
    </source>
</evidence>
<evidence type="ECO:0000256" key="2">
    <source>
        <dbReference type="SAM" id="Coils"/>
    </source>
</evidence>
<name>A0A1I5CJW4_9HYPH</name>
<feature type="region of interest" description="Disordered" evidence="3">
    <location>
        <begin position="1"/>
        <end position="47"/>
    </location>
</feature>
<keyword evidence="8" id="KW-1185">Reference proteome</keyword>
<proteinExistence type="predicted"/>
<dbReference type="InterPro" id="IPR050739">
    <property type="entry name" value="MFP"/>
</dbReference>
<comment type="subcellular location">
    <subcellularLocation>
        <location evidence="1">Cell envelope</location>
    </subcellularLocation>
</comment>
<dbReference type="Gene3D" id="2.40.50.100">
    <property type="match status" value="1"/>
</dbReference>
<organism evidence="7 8">
    <name type="scientific">Cohaesibacter marisflavi</name>
    <dbReference type="NCBI Taxonomy" id="655353"/>
    <lineage>
        <taxon>Bacteria</taxon>
        <taxon>Pseudomonadati</taxon>
        <taxon>Pseudomonadota</taxon>
        <taxon>Alphaproteobacteria</taxon>
        <taxon>Hyphomicrobiales</taxon>
        <taxon>Cohaesibacteraceae</taxon>
    </lineage>
</organism>
<evidence type="ECO:0000259" key="6">
    <source>
        <dbReference type="Pfam" id="PF25963"/>
    </source>
</evidence>
<accession>A0A1I5CJW4</accession>
<dbReference type="Gene3D" id="1.10.287.470">
    <property type="entry name" value="Helix hairpin bin"/>
    <property type="match status" value="2"/>
</dbReference>
<dbReference type="EMBL" id="FOVR01000002">
    <property type="protein sequence ID" value="SFN87152.1"/>
    <property type="molecule type" value="Genomic_DNA"/>
</dbReference>
<dbReference type="Gene3D" id="2.40.30.170">
    <property type="match status" value="1"/>
</dbReference>
<dbReference type="SUPFAM" id="SSF56954">
    <property type="entry name" value="Outer membrane efflux proteins (OEP)"/>
    <property type="match status" value="1"/>
</dbReference>
<dbReference type="InterPro" id="IPR058625">
    <property type="entry name" value="MdtA-like_BSH"/>
</dbReference>
<feature type="transmembrane region" description="Helical" evidence="4">
    <location>
        <begin position="54"/>
        <end position="73"/>
    </location>
</feature>
<dbReference type="AlphaFoldDB" id="A0A1I5CJW4"/>
<dbReference type="STRING" id="655353.SAMN04488056_102256"/>
<dbReference type="Proteomes" id="UP000199236">
    <property type="component" value="Unassembled WGS sequence"/>
</dbReference>
<keyword evidence="4" id="KW-0812">Transmembrane</keyword>
<evidence type="ECO:0000256" key="3">
    <source>
        <dbReference type="SAM" id="MobiDB-lite"/>
    </source>
</evidence>
<keyword evidence="4" id="KW-1133">Transmembrane helix</keyword>
<sequence>MSARTTTVADNVTELEIEGDASTPESEDRIPASAPMPQSEDDTVATSKRRPGRLLLMVSVPLLIVLGGLWVWLTGGRFEETDNAYAHQTKVAISADISGRIASVGVKDNQHVSVGDVLFTLDPEPFQIAVDEEKAALAKARLDVEQLKVSFHTAEASLASARDTLAVQQELYDRRAILAEKGIASSSTLDELKLSLLAAKNAVTTAEKQVDSARAALGGNPSIQTDEHPTVRTELAKLELAERNLRKTTIKAPSSGVIAQVDDMNVGQFVTAGSAMASLFEADDTWVEANFKETQLEGIQVGMPVEITFDAYPSTHFDGKVSSISAGTGAEFALIPAQNATGNWVKVVQRVPVRIELEQAPETSNLRSGMSAVVSVDKGQSTLDKLKGI</sequence>
<dbReference type="PANTHER" id="PTHR30386">
    <property type="entry name" value="MEMBRANE FUSION SUBUNIT OF EMRAB-TOLC MULTIDRUG EFFLUX PUMP"/>
    <property type="match status" value="1"/>
</dbReference>
<dbReference type="SUPFAM" id="SSF111369">
    <property type="entry name" value="HlyD-like secretion proteins"/>
    <property type="match status" value="2"/>
</dbReference>
<dbReference type="GO" id="GO:0055085">
    <property type="term" value="P:transmembrane transport"/>
    <property type="evidence" value="ECO:0007669"/>
    <property type="project" value="InterPro"/>
</dbReference>
<gene>
    <name evidence="7" type="ORF">SAMN04488056_102256</name>
</gene>
<dbReference type="InterPro" id="IPR058634">
    <property type="entry name" value="AaeA-lik-b-barrel"/>
</dbReference>
<evidence type="ECO:0000256" key="1">
    <source>
        <dbReference type="ARBA" id="ARBA00004196"/>
    </source>
</evidence>
<keyword evidence="2" id="KW-0175">Coiled coil</keyword>
<feature type="domain" description="p-hydroxybenzoic acid efflux pump subunit AaeA-like beta-barrel" evidence="6">
    <location>
        <begin position="286"/>
        <end position="376"/>
    </location>
</feature>
<evidence type="ECO:0000256" key="4">
    <source>
        <dbReference type="SAM" id="Phobius"/>
    </source>
</evidence>